<evidence type="ECO:0000256" key="4">
    <source>
        <dbReference type="ARBA" id="ARBA00022840"/>
    </source>
</evidence>
<feature type="domain" description="ABC transporter" evidence="6">
    <location>
        <begin position="2"/>
        <end position="233"/>
    </location>
</feature>
<keyword evidence="5" id="KW-0029">Amino-acid transport</keyword>
<evidence type="ECO:0000313" key="8">
    <source>
        <dbReference type="EMBL" id="KYG02811.1"/>
    </source>
</evidence>
<evidence type="ECO:0000313" key="7">
    <source>
        <dbReference type="EMBL" id="KYF52768.1"/>
    </source>
</evidence>
<dbReference type="AlphaFoldDB" id="A0A150PBB6"/>
<dbReference type="SMART" id="SM00382">
    <property type="entry name" value="AAA"/>
    <property type="match status" value="1"/>
</dbReference>
<dbReference type="Pfam" id="PF00005">
    <property type="entry name" value="ABC_tran"/>
    <property type="match status" value="1"/>
</dbReference>
<dbReference type="InterPro" id="IPR003593">
    <property type="entry name" value="AAA+_ATPase"/>
</dbReference>
<dbReference type="Gene3D" id="3.40.50.300">
    <property type="entry name" value="P-loop containing nucleotide triphosphate hydrolases"/>
    <property type="match status" value="1"/>
</dbReference>
<organism evidence="7 10">
    <name type="scientific">Sorangium cellulosum</name>
    <name type="common">Polyangium cellulosum</name>
    <dbReference type="NCBI Taxonomy" id="56"/>
    <lineage>
        <taxon>Bacteria</taxon>
        <taxon>Pseudomonadati</taxon>
        <taxon>Myxococcota</taxon>
        <taxon>Polyangia</taxon>
        <taxon>Polyangiales</taxon>
        <taxon>Polyangiaceae</taxon>
        <taxon>Sorangium</taxon>
    </lineage>
</organism>
<dbReference type="InterPro" id="IPR017780">
    <property type="entry name" value="ABC_transptr_urea_ATP-bd_UrtE"/>
</dbReference>
<name>A0A150PBB6_SORCE</name>
<protein>
    <submittedName>
        <fullName evidence="7">Urea ABC transporter ATP-binding subunit UrtE</fullName>
    </submittedName>
</protein>
<keyword evidence="3" id="KW-0547">Nucleotide-binding</keyword>
<dbReference type="InterPro" id="IPR003439">
    <property type="entry name" value="ABC_transporter-like_ATP-bd"/>
</dbReference>
<dbReference type="PROSITE" id="PS50893">
    <property type="entry name" value="ABC_TRANSPORTER_2"/>
    <property type="match status" value="1"/>
</dbReference>
<evidence type="ECO:0000256" key="1">
    <source>
        <dbReference type="ARBA" id="ARBA00005417"/>
    </source>
</evidence>
<dbReference type="Proteomes" id="UP000075502">
    <property type="component" value="Unassembled WGS sequence"/>
</dbReference>
<accession>A0A150PBB6</accession>
<evidence type="ECO:0000259" key="6">
    <source>
        <dbReference type="PROSITE" id="PS50893"/>
    </source>
</evidence>
<gene>
    <name evidence="7" type="ORF">BE04_27640</name>
    <name evidence="8" type="ORF">BE21_54280</name>
</gene>
<dbReference type="EMBL" id="JEME01002922">
    <property type="protein sequence ID" value="KYG02811.1"/>
    <property type="molecule type" value="Genomic_DNA"/>
</dbReference>
<dbReference type="GO" id="GO:0016887">
    <property type="term" value="F:ATP hydrolysis activity"/>
    <property type="evidence" value="ECO:0007669"/>
    <property type="project" value="InterPro"/>
</dbReference>
<dbReference type="InterPro" id="IPR027417">
    <property type="entry name" value="P-loop_NTPase"/>
</dbReference>
<comment type="similarity">
    <text evidence="1">Belongs to the ABC transporter superfamily.</text>
</comment>
<evidence type="ECO:0000256" key="2">
    <source>
        <dbReference type="ARBA" id="ARBA00022448"/>
    </source>
</evidence>
<proteinExistence type="inferred from homology"/>
<keyword evidence="2" id="KW-0813">Transport</keyword>
<dbReference type="GO" id="GO:0015807">
    <property type="term" value="P:L-amino acid transport"/>
    <property type="evidence" value="ECO:0007669"/>
    <property type="project" value="TreeGrafter"/>
</dbReference>
<dbReference type="SUPFAM" id="SSF52540">
    <property type="entry name" value="P-loop containing nucleoside triphosphate hydrolases"/>
    <property type="match status" value="1"/>
</dbReference>
<evidence type="ECO:0000313" key="10">
    <source>
        <dbReference type="Proteomes" id="UP000075604"/>
    </source>
</evidence>
<dbReference type="GO" id="GO:0005524">
    <property type="term" value="F:ATP binding"/>
    <property type="evidence" value="ECO:0007669"/>
    <property type="project" value="UniProtKB-KW"/>
</dbReference>
<keyword evidence="4 7" id="KW-0067">ATP-binding</keyword>
<dbReference type="PANTHER" id="PTHR43820:SF5">
    <property type="entry name" value="HIGH-AFFINITY BRANCHED-CHAIN AMINO ACID TRANSPORT ATP-BINDING PROTEIN"/>
    <property type="match status" value="1"/>
</dbReference>
<dbReference type="NCBIfam" id="TIGR03410">
    <property type="entry name" value="urea_trans_UrtE"/>
    <property type="match status" value="1"/>
</dbReference>
<reference evidence="9 10" key="1">
    <citation type="submission" date="2014-02" db="EMBL/GenBank/DDBJ databases">
        <title>The small core and large imbalanced accessory genome model reveals a collaborative survival strategy of Sorangium cellulosum strains in nature.</title>
        <authorList>
            <person name="Han K."/>
            <person name="Peng R."/>
            <person name="Blom J."/>
            <person name="Li Y.-Z."/>
        </authorList>
    </citation>
    <scope>NUCLEOTIDE SEQUENCE [LARGE SCALE GENOMIC DNA]</scope>
    <source>
        <strain evidence="8 9">So0007-03</strain>
        <strain evidence="7 10">So0157-18</strain>
    </source>
</reference>
<dbReference type="PANTHER" id="PTHR43820">
    <property type="entry name" value="HIGH-AFFINITY BRANCHED-CHAIN AMINO ACID TRANSPORT ATP-BINDING PROTEIN LIVF"/>
    <property type="match status" value="1"/>
</dbReference>
<dbReference type="GO" id="GO:0015658">
    <property type="term" value="F:branched-chain amino acid transmembrane transporter activity"/>
    <property type="evidence" value="ECO:0007669"/>
    <property type="project" value="TreeGrafter"/>
</dbReference>
<dbReference type="CDD" id="cd03224">
    <property type="entry name" value="ABC_TM1139_LivF_branched"/>
    <property type="match status" value="1"/>
</dbReference>
<evidence type="ECO:0000313" key="9">
    <source>
        <dbReference type="Proteomes" id="UP000075502"/>
    </source>
</evidence>
<dbReference type="Proteomes" id="UP000075604">
    <property type="component" value="Unassembled WGS sequence"/>
</dbReference>
<evidence type="ECO:0000256" key="5">
    <source>
        <dbReference type="ARBA" id="ARBA00022970"/>
    </source>
</evidence>
<dbReference type="EMBL" id="JELX01003269">
    <property type="protein sequence ID" value="KYF52768.1"/>
    <property type="molecule type" value="Genomic_DNA"/>
</dbReference>
<sequence length="233" mass="25323">MLVVEDLAVYYEESCILSQVSLDVAPGRVSCLLGRNGVGKTTLLKAIMGVLKPRRGKVALDGADLTSRSPSDRARAGIGYVPQGRGIFPYLTVRENLLMGFEARSDATPSPAALEEMMSMFPILKKFEARAAGTLSGGQQQQLSLARVLLRKPKLLLLDEPTEGIQPSIMQEIGEVIKDLGKRGDMAILLVEQFLDFALSTASEYFIMDNGGIVRRGSVAEFSDEIAREFLAV</sequence>
<comment type="caution">
    <text evidence="7">The sequence shown here is derived from an EMBL/GenBank/DDBJ whole genome shotgun (WGS) entry which is preliminary data.</text>
</comment>
<evidence type="ECO:0000256" key="3">
    <source>
        <dbReference type="ARBA" id="ARBA00022741"/>
    </source>
</evidence>
<dbReference type="InterPro" id="IPR052156">
    <property type="entry name" value="BCAA_Transport_ATP-bd_LivF"/>
</dbReference>